<evidence type="ECO:0000313" key="2">
    <source>
        <dbReference type="Proteomes" id="UP000283063"/>
    </source>
</evidence>
<name>A0A3T0N1Q4_9RHOB</name>
<gene>
    <name evidence="1" type="ORF">EBB79_08520</name>
</gene>
<proteinExistence type="predicted"/>
<dbReference type="Pfam" id="PF23840">
    <property type="entry name" value="Phage_tail_terminator"/>
    <property type="match status" value="1"/>
</dbReference>
<dbReference type="KEGG" id="sedi:EBB79_08520"/>
<dbReference type="OrthoDB" id="7742971at2"/>
<dbReference type="EMBL" id="CP033219">
    <property type="protein sequence ID" value="AZV77935.1"/>
    <property type="molecule type" value="Genomic_DNA"/>
</dbReference>
<reference evidence="1 2" key="1">
    <citation type="submission" date="2018-10" db="EMBL/GenBank/DDBJ databases">
        <title>Parasedimentitalea marina sp. nov., a psychrophilic bacterium isolated from deep seawater of the New Britain Trench.</title>
        <authorList>
            <person name="Cao J."/>
        </authorList>
    </citation>
    <scope>NUCLEOTIDE SEQUENCE [LARGE SCALE GENOMIC DNA]</scope>
    <source>
        <strain evidence="1 2">W43</strain>
    </source>
</reference>
<dbReference type="Proteomes" id="UP000283063">
    <property type="component" value="Chromosome"/>
</dbReference>
<evidence type="ECO:0000313" key="1">
    <source>
        <dbReference type="EMBL" id="AZV77935.1"/>
    </source>
</evidence>
<keyword evidence="2" id="KW-1185">Reference proteome</keyword>
<dbReference type="AlphaFoldDB" id="A0A3T0N1Q4"/>
<protein>
    <submittedName>
        <fullName evidence="1">Uncharacterized protein</fullName>
    </submittedName>
</protein>
<organism evidence="1 2">
    <name type="scientific">Parasedimentitalea marina</name>
    <dbReference type="NCBI Taxonomy" id="2483033"/>
    <lineage>
        <taxon>Bacteria</taxon>
        <taxon>Pseudomonadati</taxon>
        <taxon>Pseudomonadota</taxon>
        <taxon>Alphaproteobacteria</taxon>
        <taxon>Rhodobacterales</taxon>
        <taxon>Paracoccaceae</taxon>
        <taxon>Parasedimentitalea</taxon>
    </lineage>
</organism>
<dbReference type="RefSeq" id="WP_127748492.1">
    <property type="nucleotide sequence ID" value="NZ_CP033219.1"/>
</dbReference>
<sequence length="142" mass="15140">MIDAVADRLNALVADLQGKVETVAHLADLMKSGRLPANASAIVVPLGFRGGKPGDAAGMFTQDINEVIGVLLIASAHDKAGQKALKRIDPLIREVVDTLAGWAPEDVSGVFQVERGKLLSLHQGRMVFQIDFSITDQLRISA</sequence>
<dbReference type="InterPro" id="IPR056912">
    <property type="entry name" value="Phage_JBD30_tail_term-like"/>
</dbReference>
<accession>A0A3T0N1Q4</accession>